<dbReference type="InterPro" id="IPR039420">
    <property type="entry name" value="WalR-like"/>
</dbReference>
<dbReference type="RefSeq" id="WP_319834020.1">
    <property type="nucleotide sequence ID" value="NZ_CP138858.1"/>
</dbReference>
<evidence type="ECO:0000313" key="7">
    <source>
        <dbReference type="Proteomes" id="UP001324993"/>
    </source>
</evidence>
<evidence type="ECO:0000256" key="2">
    <source>
        <dbReference type="ARBA" id="ARBA00023125"/>
    </source>
</evidence>
<keyword evidence="1 3" id="KW-0597">Phosphoprotein</keyword>
<dbReference type="InterPro" id="IPR058245">
    <property type="entry name" value="NreC/VraR/RcsB-like_REC"/>
</dbReference>
<dbReference type="EMBL" id="CP138858">
    <property type="protein sequence ID" value="WPJ97171.1"/>
    <property type="molecule type" value="Genomic_DNA"/>
</dbReference>
<organism evidence="6 7">
    <name type="scientific">Coraliomargarita algicola</name>
    <dbReference type="NCBI Taxonomy" id="3092156"/>
    <lineage>
        <taxon>Bacteria</taxon>
        <taxon>Pseudomonadati</taxon>
        <taxon>Verrucomicrobiota</taxon>
        <taxon>Opitutia</taxon>
        <taxon>Puniceicoccales</taxon>
        <taxon>Coraliomargaritaceae</taxon>
        <taxon>Coraliomargarita</taxon>
    </lineage>
</organism>
<dbReference type="Proteomes" id="UP001324993">
    <property type="component" value="Chromosome"/>
</dbReference>
<accession>A0ABZ0RP24</accession>
<protein>
    <submittedName>
        <fullName evidence="6">Response regulator transcription factor</fullName>
    </submittedName>
</protein>
<proteinExistence type="predicted"/>
<dbReference type="SUPFAM" id="SSF52172">
    <property type="entry name" value="CheY-like"/>
    <property type="match status" value="1"/>
</dbReference>
<feature type="modified residue" description="4-aspartylphosphate" evidence="3">
    <location>
        <position position="61"/>
    </location>
</feature>
<reference evidence="6 7" key="1">
    <citation type="submission" date="2023-11" db="EMBL/GenBank/DDBJ databases">
        <title>Coraliomargarita sp. nov., isolated from marine algae.</title>
        <authorList>
            <person name="Lee J.K."/>
            <person name="Baek J.H."/>
            <person name="Kim J.M."/>
            <person name="Choi D.G."/>
            <person name="Jeon C.O."/>
        </authorList>
    </citation>
    <scope>NUCLEOTIDE SEQUENCE [LARGE SCALE GENOMIC DNA]</scope>
    <source>
        <strain evidence="6 7">J2-16</strain>
    </source>
</reference>
<dbReference type="SMART" id="SM00421">
    <property type="entry name" value="HTH_LUXR"/>
    <property type="match status" value="1"/>
</dbReference>
<dbReference type="InterPro" id="IPR016032">
    <property type="entry name" value="Sig_transdc_resp-reg_C-effctor"/>
</dbReference>
<evidence type="ECO:0000259" key="4">
    <source>
        <dbReference type="PROSITE" id="PS50043"/>
    </source>
</evidence>
<dbReference type="InterPro" id="IPR011006">
    <property type="entry name" value="CheY-like_superfamily"/>
</dbReference>
<dbReference type="PROSITE" id="PS50043">
    <property type="entry name" value="HTH_LUXR_2"/>
    <property type="match status" value="1"/>
</dbReference>
<dbReference type="Gene3D" id="3.40.50.2300">
    <property type="match status" value="1"/>
</dbReference>
<dbReference type="Pfam" id="PF00196">
    <property type="entry name" value="GerE"/>
    <property type="match status" value="1"/>
</dbReference>
<dbReference type="PROSITE" id="PS50110">
    <property type="entry name" value="RESPONSE_REGULATORY"/>
    <property type="match status" value="1"/>
</dbReference>
<sequence>MKMPTRIMLVEDNEEYRNVIQFAIRREEDLEMFSQFGTAEMAINSLGKIRSKLFPQVILLDLRLPGLSGLEAIPHFKEKLPDVKIIVLSQSCAESDVVRAIALGASGYLLKSSTVQQVTEAIRTVVGGGGSIDPSVAQYIIKSLREKPMRTATKKLLSDRELQVLELLAEGFQKREIAEKLHISYPTVDAHVRHIYEKLDVNNAPSAVRTAYRMGIFSSDDWF</sequence>
<evidence type="ECO:0000256" key="1">
    <source>
        <dbReference type="ARBA" id="ARBA00022553"/>
    </source>
</evidence>
<dbReference type="CDD" id="cd17535">
    <property type="entry name" value="REC_NarL-like"/>
    <property type="match status" value="1"/>
</dbReference>
<keyword evidence="7" id="KW-1185">Reference proteome</keyword>
<evidence type="ECO:0000259" key="5">
    <source>
        <dbReference type="PROSITE" id="PS50110"/>
    </source>
</evidence>
<feature type="domain" description="Response regulatory" evidence="5">
    <location>
        <begin position="6"/>
        <end position="126"/>
    </location>
</feature>
<dbReference type="SUPFAM" id="SSF46894">
    <property type="entry name" value="C-terminal effector domain of the bipartite response regulators"/>
    <property type="match status" value="1"/>
</dbReference>
<dbReference type="SMART" id="SM00448">
    <property type="entry name" value="REC"/>
    <property type="match status" value="1"/>
</dbReference>
<dbReference type="Pfam" id="PF00072">
    <property type="entry name" value="Response_reg"/>
    <property type="match status" value="1"/>
</dbReference>
<dbReference type="CDD" id="cd06170">
    <property type="entry name" value="LuxR_C_like"/>
    <property type="match status" value="1"/>
</dbReference>
<keyword evidence="2" id="KW-0238">DNA-binding</keyword>
<dbReference type="InterPro" id="IPR000792">
    <property type="entry name" value="Tscrpt_reg_LuxR_C"/>
</dbReference>
<dbReference type="PRINTS" id="PR00038">
    <property type="entry name" value="HTHLUXR"/>
</dbReference>
<evidence type="ECO:0000256" key="3">
    <source>
        <dbReference type="PROSITE-ProRule" id="PRU00169"/>
    </source>
</evidence>
<evidence type="ECO:0000313" key="6">
    <source>
        <dbReference type="EMBL" id="WPJ97171.1"/>
    </source>
</evidence>
<gene>
    <name evidence="6" type="ORF">SH580_05545</name>
</gene>
<name>A0ABZ0RP24_9BACT</name>
<dbReference type="PANTHER" id="PTHR43214">
    <property type="entry name" value="TWO-COMPONENT RESPONSE REGULATOR"/>
    <property type="match status" value="1"/>
</dbReference>
<feature type="domain" description="HTH luxR-type" evidence="4">
    <location>
        <begin position="150"/>
        <end position="215"/>
    </location>
</feature>
<dbReference type="InterPro" id="IPR001789">
    <property type="entry name" value="Sig_transdc_resp-reg_receiver"/>
</dbReference>